<organism evidence="1 2">
    <name type="scientific">Colletotrichum spaethianum</name>
    <dbReference type="NCBI Taxonomy" id="700344"/>
    <lineage>
        <taxon>Eukaryota</taxon>
        <taxon>Fungi</taxon>
        <taxon>Dikarya</taxon>
        <taxon>Ascomycota</taxon>
        <taxon>Pezizomycotina</taxon>
        <taxon>Sordariomycetes</taxon>
        <taxon>Hypocreomycetidae</taxon>
        <taxon>Glomerellales</taxon>
        <taxon>Glomerellaceae</taxon>
        <taxon>Colletotrichum</taxon>
        <taxon>Colletotrichum spaethianum species complex</taxon>
    </lineage>
</organism>
<gene>
    <name evidence="1" type="ORF">ColSpa_09211</name>
</gene>
<name>A0AA37PBB4_9PEZI</name>
<dbReference type="AlphaFoldDB" id="A0AA37PBB4"/>
<keyword evidence="2" id="KW-1185">Reference proteome</keyword>
<evidence type="ECO:0000313" key="1">
    <source>
        <dbReference type="EMBL" id="GKT49030.1"/>
    </source>
</evidence>
<accession>A0AA37PBB4</accession>
<dbReference type="EMBL" id="BQXU01000027">
    <property type="protein sequence ID" value="GKT49030.1"/>
    <property type="molecule type" value="Genomic_DNA"/>
</dbReference>
<reference evidence="1 2" key="1">
    <citation type="submission" date="2022-03" db="EMBL/GenBank/DDBJ databases">
        <title>Genome data of Colletotrichum spp.</title>
        <authorList>
            <person name="Utami Y.D."/>
            <person name="Hiruma K."/>
        </authorList>
    </citation>
    <scope>NUCLEOTIDE SEQUENCE [LARGE SCALE GENOMIC DNA]</scope>
    <source>
        <strain evidence="1 2">MAFF 239500</strain>
    </source>
</reference>
<protein>
    <submittedName>
        <fullName evidence="1">Uncharacterized protein</fullName>
    </submittedName>
</protein>
<sequence>MPIQKSTAVEPRPKIQKLKEAIDLRIGGAHVPFEVIKVRDKDGCKLVHVYAHIPAEDGDSDSSDTESDSRTRIEISLVTDKWWKDVAGEIIYVADGNCDDGGKVISVLLCLVDPEDEVEQDEEEFVKAFYELEPENADFL</sequence>
<comment type="caution">
    <text evidence="1">The sequence shown here is derived from an EMBL/GenBank/DDBJ whole genome shotgun (WGS) entry which is preliminary data.</text>
</comment>
<dbReference type="Proteomes" id="UP001055115">
    <property type="component" value="Unassembled WGS sequence"/>
</dbReference>
<evidence type="ECO:0000313" key="2">
    <source>
        <dbReference type="Proteomes" id="UP001055115"/>
    </source>
</evidence>
<dbReference type="GeneID" id="73330013"/>
<dbReference type="RefSeq" id="XP_049131380.1">
    <property type="nucleotide sequence ID" value="XM_049275423.1"/>
</dbReference>
<proteinExistence type="predicted"/>